<evidence type="ECO:0000256" key="1">
    <source>
        <dbReference type="ARBA" id="ARBA00005986"/>
    </source>
</evidence>
<protein>
    <submittedName>
        <fullName evidence="3">BetaGal-dom2 domain-containing protein</fullName>
    </submittedName>
</protein>
<comment type="caution">
    <text evidence="3">The sequence shown here is derived from an EMBL/GenBank/DDBJ whole genome shotgun (WGS) entry which is preliminary data.</text>
</comment>
<comment type="similarity">
    <text evidence="1">Belongs to the tpcK family.</text>
</comment>
<dbReference type="Gene3D" id="3.30.70.100">
    <property type="match status" value="1"/>
</dbReference>
<dbReference type="EMBL" id="JACAZE010000014">
    <property type="protein sequence ID" value="KAF7299570.1"/>
    <property type="molecule type" value="Genomic_DNA"/>
</dbReference>
<keyword evidence="4" id="KW-1185">Reference proteome</keyword>
<dbReference type="Pfam" id="PF07110">
    <property type="entry name" value="EthD"/>
    <property type="match status" value="1"/>
</dbReference>
<dbReference type="AlphaFoldDB" id="A0A8H6SH78"/>
<evidence type="ECO:0000313" key="3">
    <source>
        <dbReference type="EMBL" id="KAF7299570.1"/>
    </source>
</evidence>
<dbReference type="InterPro" id="IPR011008">
    <property type="entry name" value="Dimeric_a/b-barrel"/>
</dbReference>
<sequence>MVVQLAFMKRHAHLSFEEFDDMWTKHAQLVHTHLTAVKNGTVKYKQFHMNKERMDELRALGYPTATYDGIAIWEAATLKEIFDCVTSPECVEHVRPDDARFLAEEKLELVAGDFVSL</sequence>
<organism evidence="3 4">
    <name type="scientific">Mycena chlorophos</name>
    <name type="common">Agaric fungus</name>
    <name type="synonym">Agaricus chlorophos</name>
    <dbReference type="NCBI Taxonomy" id="658473"/>
    <lineage>
        <taxon>Eukaryota</taxon>
        <taxon>Fungi</taxon>
        <taxon>Dikarya</taxon>
        <taxon>Basidiomycota</taxon>
        <taxon>Agaricomycotina</taxon>
        <taxon>Agaricomycetes</taxon>
        <taxon>Agaricomycetidae</taxon>
        <taxon>Agaricales</taxon>
        <taxon>Marasmiineae</taxon>
        <taxon>Mycenaceae</taxon>
        <taxon>Mycena</taxon>
    </lineage>
</organism>
<evidence type="ECO:0000259" key="2">
    <source>
        <dbReference type="Pfam" id="PF07110"/>
    </source>
</evidence>
<dbReference type="SUPFAM" id="SSF54909">
    <property type="entry name" value="Dimeric alpha+beta barrel"/>
    <property type="match status" value="1"/>
</dbReference>
<accession>A0A8H6SH78</accession>
<evidence type="ECO:0000313" key="4">
    <source>
        <dbReference type="Proteomes" id="UP000613580"/>
    </source>
</evidence>
<dbReference type="Proteomes" id="UP000613580">
    <property type="component" value="Unassembled WGS sequence"/>
</dbReference>
<feature type="domain" description="EthD" evidence="2">
    <location>
        <begin position="13"/>
        <end position="103"/>
    </location>
</feature>
<dbReference type="OrthoDB" id="3183782at2759"/>
<gene>
    <name evidence="3" type="ORF">HMN09_00962200</name>
</gene>
<name>A0A8H6SH78_MYCCL</name>
<reference evidence="3" key="1">
    <citation type="submission" date="2020-05" db="EMBL/GenBank/DDBJ databases">
        <title>Mycena genomes resolve the evolution of fungal bioluminescence.</title>
        <authorList>
            <person name="Tsai I.J."/>
        </authorList>
    </citation>
    <scope>NUCLEOTIDE SEQUENCE</scope>
    <source>
        <strain evidence="3">110903Hualien_Pintung</strain>
    </source>
</reference>
<dbReference type="InterPro" id="IPR009799">
    <property type="entry name" value="EthD_dom"/>
</dbReference>
<dbReference type="GO" id="GO:0016491">
    <property type="term" value="F:oxidoreductase activity"/>
    <property type="evidence" value="ECO:0007669"/>
    <property type="project" value="InterPro"/>
</dbReference>
<proteinExistence type="inferred from homology"/>